<dbReference type="EMBL" id="FUXI01000025">
    <property type="protein sequence ID" value="SJZ98180.1"/>
    <property type="molecule type" value="Genomic_DNA"/>
</dbReference>
<gene>
    <name evidence="1" type="ORF">SAMN02745116_02045</name>
</gene>
<name>A0A1T4Q316_9ENTE</name>
<proteinExistence type="predicted"/>
<protein>
    <submittedName>
        <fullName evidence="1">Uncharacterized protein</fullName>
    </submittedName>
</protein>
<dbReference type="Proteomes" id="UP000190328">
    <property type="component" value="Unassembled WGS sequence"/>
</dbReference>
<dbReference type="RefSeq" id="WP_078807961.1">
    <property type="nucleotide sequence ID" value="NZ_FUXI01000025.1"/>
</dbReference>
<keyword evidence="2" id="KW-1185">Reference proteome</keyword>
<sequence>MSPFFLLIQMDDKELSEKILEELELVSQEFLQMWLCVLYKAYQHFFNLKFGENEFSRKELQRIAEGI</sequence>
<organism evidence="1 2">
    <name type="scientific">Pilibacter termitis</name>
    <dbReference type="NCBI Taxonomy" id="263852"/>
    <lineage>
        <taxon>Bacteria</taxon>
        <taxon>Bacillati</taxon>
        <taxon>Bacillota</taxon>
        <taxon>Bacilli</taxon>
        <taxon>Lactobacillales</taxon>
        <taxon>Enterococcaceae</taxon>
        <taxon>Pilibacter</taxon>
    </lineage>
</organism>
<reference evidence="1 2" key="1">
    <citation type="submission" date="2017-02" db="EMBL/GenBank/DDBJ databases">
        <authorList>
            <person name="Peterson S.W."/>
        </authorList>
    </citation>
    <scope>NUCLEOTIDE SEQUENCE [LARGE SCALE GENOMIC DNA]</scope>
    <source>
        <strain evidence="1 2">ATCC BAA-1030</strain>
    </source>
</reference>
<evidence type="ECO:0000313" key="1">
    <source>
        <dbReference type="EMBL" id="SJZ98180.1"/>
    </source>
</evidence>
<evidence type="ECO:0000313" key="2">
    <source>
        <dbReference type="Proteomes" id="UP000190328"/>
    </source>
</evidence>
<dbReference type="AlphaFoldDB" id="A0A1T4Q316"/>
<accession>A0A1T4Q316</accession>